<name>A0ABR9ZPY1_9FIRM</name>
<evidence type="ECO:0000256" key="1">
    <source>
        <dbReference type="ARBA" id="ARBA00022679"/>
    </source>
</evidence>
<evidence type="ECO:0000313" key="3">
    <source>
        <dbReference type="EMBL" id="MBF4692522.1"/>
    </source>
</evidence>
<proteinExistence type="predicted"/>
<comment type="caution">
    <text evidence="3">The sequence shown here is derived from an EMBL/GenBank/DDBJ whole genome shotgun (WGS) entry which is preliminary data.</text>
</comment>
<evidence type="ECO:0000259" key="2">
    <source>
        <dbReference type="PROSITE" id="PS51096"/>
    </source>
</evidence>
<sequence>MRSILIATHGYLADGVKSLLSIIGDNQAKITYINAYVDDTPYSDQLSSFFKTTHQDDEIVIFSDLYGGSVNQKLMQYIDSPNVFLISGFNISIILEVLYQPSPLSNKILSDLIENSRQHLQLVKPIEVTEETNSDDFFKSEVIK</sequence>
<organism evidence="3 4">
    <name type="scientific">Fusibacter ferrireducens</name>
    <dbReference type="NCBI Taxonomy" id="2785058"/>
    <lineage>
        <taxon>Bacteria</taxon>
        <taxon>Bacillati</taxon>
        <taxon>Bacillota</taxon>
        <taxon>Clostridia</taxon>
        <taxon>Eubacteriales</taxon>
        <taxon>Eubacteriales Family XII. Incertae Sedis</taxon>
        <taxon>Fusibacter</taxon>
    </lineage>
</organism>
<dbReference type="Proteomes" id="UP000614200">
    <property type="component" value="Unassembled WGS sequence"/>
</dbReference>
<dbReference type="Pfam" id="PF03610">
    <property type="entry name" value="EIIA-man"/>
    <property type="match status" value="1"/>
</dbReference>
<dbReference type="Gene3D" id="3.40.50.510">
    <property type="entry name" value="Phosphotransferase system, mannose-type IIA component"/>
    <property type="match status" value="1"/>
</dbReference>
<dbReference type="EMBL" id="JADKNH010000003">
    <property type="protein sequence ID" value="MBF4692522.1"/>
    <property type="molecule type" value="Genomic_DNA"/>
</dbReference>
<keyword evidence="4" id="KW-1185">Reference proteome</keyword>
<dbReference type="PROSITE" id="PS51096">
    <property type="entry name" value="PTS_EIIA_TYPE_4"/>
    <property type="match status" value="1"/>
</dbReference>
<gene>
    <name evidence="3" type="ORF">ISU02_05305</name>
</gene>
<dbReference type="SUPFAM" id="SSF53062">
    <property type="entry name" value="PTS system fructose IIA component-like"/>
    <property type="match status" value="1"/>
</dbReference>
<feature type="domain" description="PTS EIIA type-4" evidence="2">
    <location>
        <begin position="1"/>
        <end position="120"/>
    </location>
</feature>
<dbReference type="InterPro" id="IPR036662">
    <property type="entry name" value="PTS_EIIA_man-typ_sf"/>
</dbReference>
<dbReference type="PANTHER" id="PTHR33799">
    <property type="entry name" value="PTS PERMEASE-RELATED-RELATED"/>
    <property type="match status" value="1"/>
</dbReference>
<dbReference type="InterPro" id="IPR051471">
    <property type="entry name" value="Bacterial_PTS_sugar_comp"/>
</dbReference>
<evidence type="ECO:0000313" key="4">
    <source>
        <dbReference type="Proteomes" id="UP000614200"/>
    </source>
</evidence>
<protein>
    <submittedName>
        <fullName evidence="3">PTS fructose transporter subunit IIA</fullName>
    </submittedName>
</protein>
<reference evidence="3 4" key="1">
    <citation type="submission" date="2020-11" db="EMBL/GenBank/DDBJ databases">
        <title>Fusibacter basophilias sp. nov.</title>
        <authorList>
            <person name="Qiu D."/>
        </authorList>
    </citation>
    <scope>NUCLEOTIDE SEQUENCE [LARGE SCALE GENOMIC DNA]</scope>
    <source>
        <strain evidence="3 4">Q10-2</strain>
    </source>
</reference>
<dbReference type="PANTHER" id="PTHR33799:SF1">
    <property type="entry name" value="PTS SYSTEM MANNOSE-SPECIFIC EIIAB COMPONENT-RELATED"/>
    <property type="match status" value="1"/>
</dbReference>
<accession>A0ABR9ZPY1</accession>
<dbReference type="InterPro" id="IPR004701">
    <property type="entry name" value="PTS_EIIA_man-typ"/>
</dbReference>
<dbReference type="RefSeq" id="WP_194700767.1">
    <property type="nucleotide sequence ID" value="NZ_JADKNH010000003.1"/>
</dbReference>
<keyword evidence="1" id="KW-0808">Transferase</keyword>